<evidence type="ECO:0000256" key="9">
    <source>
        <dbReference type="ARBA" id="ARBA00051800"/>
    </source>
</evidence>
<evidence type="ECO:0000256" key="2">
    <source>
        <dbReference type="ARBA" id="ARBA00022676"/>
    </source>
</evidence>
<comment type="similarity">
    <text evidence="10">Belongs to the glycosyltransferase 2 family. Plant cellulose synthase-like A subfamily.</text>
</comment>
<keyword evidence="16" id="KW-1185">Reference proteome</keyword>
<keyword evidence="6" id="KW-0333">Golgi apparatus</keyword>
<name>A0AAE1IR24_9FABA</name>
<feature type="transmembrane region" description="Helical" evidence="13">
    <location>
        <begin position="356"/>
        <end position="388"/>
    </location>
</feature>
<feature type="transmembrane region" description="Helical" evidence="13">
    <location>
        <begin position="490"/>
        <end position="510"/>
    </location>
</feature>
<dbReference type="PANTHER" id="PTHR32044">
    <property type="entry name" value="GLUCOMANNAN 4-BETA-MANNOSYLTRANSFERASE 9"/>
    <property type="match status" value="1"/>
</dbReference>
<evidence type="ECO:0000256" key="3">
    <source>
        <dbReference type="ARBA" id="ARBA00022679"/>
    </source>
</evidence>
<dbReference type="InterPro" id="IPR001173">
    <property type="entry name" value="Glyco_trans_2-like"/>
</dbReference>
<dbReference type="GO" id="GO:0051753">
    <property type="term" value="F:mannan synthase activity"/>
    <property type="evidence" value="ECO:0007669"/>
    <property type="project" value="TreeGrafter"/>
</dbReference>
<dbReference type="EC" id="2.4.1.32" evidence="11"/>
<sequence>MVEAEPKFFMPDSVRSVSYDIAGQIQLIWEMVKTPLIVPLLNLGVYICLAMALMLFIERLYMGVVIILVKLFWKKPEQRYRYEPIPDDVELGSSNFPVVLIQIPMFNEREVYKVSIGAACGLSWPSDRLVIQVLDDSTDPAVKQLVEQECLRWASKGINITYQIRENRTGYKAGALKEGLKRSYVKHCEYVAIFDADFRPEPDYLRRAIPFLDGNPDLALVQARWRFVNADECLLTRMQEMSLDYHFTVEQEVGSATHAFFGFNGTAGVWRIAAINEAGGWKDRTTVEDMDLAVRASLRGWKFLYLGDLQAKSELPSTLRAFRFQQHRWSCGPANLFRKMVMEIVRNKKVKFWKKVYVIYSFFFVRKIIAHMVTFFFYCVVLPLTILVPEVHVPIWGAVYIPSIITILNSVGTPRSVHLLFYWILFENVMSLHRTKATFIGLFEAGRANEWVVTAKLGDSVNNKKSDSVKNKTNVTKPIKKPRLKLAERFNLLELGFAAFLFFCGCYDFVNGKHNYFIYLFLQTISFSIVGFGYVGTIV</sequence>
<keyword evidence="5 13" id="KW-1133">Transmembrane helix</keyword>
<dbReference type="GO" id="GO:0071555">
    <property type="term" value="P:cell wall organization"/>
    <property type="evidence" value="ECO:0007669"/>
    <property type="project" value="UniProtKB-KW"/>
</dbReference>
<evidence type="ECO:0000256" key="4">
    <source>
        <dbReference type="ARBA" id="ARBA00022692"/>
    </source>
</evidence>
<comment type="catalytic activity">
    <reaction evidence="9">
        <text>GDP-mannose + (glucomannan)n = GDP + (glucomannan)n+1.</text>
        <dbReference type="EC" id="2.4.1.32"/>
    </reaction>
</comment>
<organism evidence="15 16">
    <name type="scientific">Acacia crassicarpa</name>
    <name type="common">northern wattle</name>
    <dbReference type="NCBI Taxonomy" id="499986"/>
    <lineage>
        <taxon>Eukaryota</taxon>
        <taxon>Viridiplantae</taxon>
        <taxon>Streptophyta</taxon>
        <taxon>Embryophyta</taxon>
        <taxon>Tracheophyta</taxon>
        <taxon>Spermatophyta</taxon>
        <taxon>Magnoliopsida</taxon>
        <taxon>eudicotyledons</taxon>
        <taxon>Gunneridae</taxon>
        <taxon>Pentapetalae</taxon>
        <taxon>rosids</taxon>
        <taxon>fabids</taxon>
        <taxon>Fabales</taxon>
        <taxon>Fabaceae</taxon>
        <taxon>Caesalpinioideae</taxon>
        <taxon>mimosoid clade</taxon>
        <taxon>Acacieae</taxon>
        <taxon>Acacia</taxon>
    </lineage>
</organism>
<evidence type="ECO:0000256" key="6">
    <source>
        <dbReference type="ARBA" id="ARBA00023034"/>
    </source>
</evidence>
<dbReference type="Gene3D" id="3.90.550.10">
    <property type="entry name" value="Spore Coat Polysaccharide Biosynthesis Protein SpsA, Chain A"/>
    <property type="match status" value="1"/>
</dbReference>
<feature type="transmembrane region" description="Helical" evidence="13">
    <location>
        <begin position="400"/>
        <end position="426"/>
    </location>
</feature>
<keyword evidence="7 13" id="KW-0472">Membrane</keyword>
<dbReference type="EMBL" id="JAWXYG010000013">
    <property type="protein sequence ID" value="KAK4255198.1"/>
    <property type="molecule type" value="Genomic_DNA"/>
</dbReference>
<dbReference type="AlphaFoldDB" id="A0AAE1IR24"/>
<evidence type="ECO:0000313" key="15">
    <source>
        <dbReference type="EMBL" id="KAK4255198.1"/>
    </source>
</evidence>
<evidence type="ECO:0000256" key="11">
    <source>
        <dbReference type="ARBA" id="ARBA00066505"/>
    </source>
</evidence>
<keyword evidence="2" id="KW-0328">Glycosyltransferase</keyword>
<dbReference type="GO" id="GO:0000139">
    <property type="term" value="C:Golgi membrane"/>
    <property type="evidence" value="ECO:0007669"/>
    <property type="project" value="UniProtKB-SubCell"/>
</dbReference>
<evidence type="ECO:0000313" key="16">
    <source>
        <dbReference type="Proteomes" id="UP001293593"/>
    </source>
</evidence>
<evidence type="ECO:0000256" key="13">
    <source>
        <dbReference type="SAM" id="Phobius"/>
    </source>
</evidence>
<feature type="transmembrane region" description="Helical" evidence="13">
    <location>
        <begin position="43"/>
        <end position="73"/>
    </location>
</feature>
<dbReference type="CDD" id="cd06437">
    <property type="entry name" value="CESA_CaSu_A2"/>
    <property type="match status" value="1"/>
</dbReference>
<dbReference type="SUPFAM" id="SSF53448">
    <property type="entry name" value="Nucleotide-diphospho-sugar transferases"/>
    <property type="match status" value="1"/>
</dbReference>
<evidence type="ECO:0000256" key="1">
    <source>
        <dbReference type="ARBA" id="ARBA00004653"/>
    </source>
</evidence>
<keyword evidence="4 13" id="KW-0812">Transmembrane</keyword>
<keyword evidence="8" id="KW-0961">Cell wall biogenesis/degradation</keyword>
<dbReference type="Proteomes" id="UP001293593">
    <property type="component" value="Unassembled WGS sequence"/>
</dbReference>
<feature type="domain" description="Glycosyltransferase 2-like" evidence="14">
    <location>
        <begin position="190"/>
        <end position="388"/>
    </location>
</feature>
<evidence type="ECO:0000256" key="8">
    <source>
        <dbReference type="ARBA" id="ARBA00023316"/>
    </source>
</evidence>
<evidence type="ECO:0000256" key="7">
    <source>
        <dbReference type="ARBA" id="ARBA00023136"/>
    </source>
</evidence>
<accession>A0AAE1IR24</accession>
<gene>
    <name evidence="15" type="ORF">QN277_008224</name>
</gene>
<evidence type="ECO:0000256" key="10">
    <source>
        <dbReference type="ARBA" id="ARBA00060879"/>
    </source>
</evidence>
<evidence type="ECO:0000259" key="14">
    <source>
        <dbReference type="Pfam" id="PF13632"/>
    </source>
</evidence>
<comment type="caution">
    <text evidence="15">The sequence shown here is derived from an EMBL/GenBank/DDBJ whole genome shotgun (WGS) entry which is preliminary data.</text>
</comment>
<dbReference type="InterPro" id="IPR029044">
    <property type="entry name" value="Nucleotide-diphossugar_trans"/>
</dbReference>
<dbReference type="Pfam" id="PF13632">
    <property type="entry name" value="Glyco_trans_2_3"/>
    <property type="match status" value="1"/>
</dbReference>
<proteinExistence type="inferred from homology"/>
<dbReference type="FunFam" id="3.90.550.10:FF:000015">
    <property type="entry name" value="Glucomannan 4-beta-mannosyltransferase 9"/>
    <property type="match status" value="1"/>
</dbReference>
<dbReference type="PANTHER" id="PTHR32044:SF17">
    <property type="entry name" value="GLUCOMANNAN 4-BETA-MANNOSYLTRANSFERASE 2"/>
    <property type="match status" value="1"/>
</dbReference>
<dbReference type="GO" id="GO:0047259">
    <property type="term" value="F:glucomannan 4-beta-mannosyltransferase activity"/>
    <property type="evidence" value="ECO:0007669"/>
    <property type="project" value="UniProtKB-EC"/>
</dbReference>
<keyword evidence="3" id="KW-0808">Transferase</keyword>
<comment type="subcellular location">
    <subcellularLocation>
        <location evidence="1">Golgi apparatus membrane</location>
        <topology evidence="1">Multi-pass membrane protein</topology>
    </subcellularLocation>
</comment>
<evidence type="ECO:0000256" key="12">
    <source>
        <dbReference type="ARBA" id="ARBA00076024"/>
    </source>
</evidence>
<evidence type="ECO:0000256" key="5">
    <source>
        <dbReference type="ARBA" id="ARBA00022989"/>
    </source>
</evidence>
<feature type="transmembrane region" description="Helical" evidence="13">
    <location>
        <begin position="516"/>
        <end position="535"/>
    </location>
</feature>
<protein>
    <recommendedName>
        <fullName evidence="11">glucomannan 4-beta-mannosyltransferase</fullName>
        <ecNumber evidence="11">2.4.1.32</ecNumber>
    </recommendedName>
    <alternativeName>
        <fullName evidence="12">Glucomannan synthase</fullName>
    </alternativeName>
</protein>
<reference evidence="15" key="1">
    <citation type="submission" date="2023-10" db="EMBL/GenBank/DDBJ databases">
        <title>Chromosome-level genome of the transformable northern wattle, Acacia crassicarpa.</title>
        <authorList>
            <person name="Massaro I."/>
            <person name="Sinha N.R."/>
            <person name="Poethig S."/>
            <person name="Leichty A.R."/>
        </authorList>
    </citation>
    <scope>NUCLEOTIDE SEQUENCE</scope>
    <source>
        <strain evidence="15">Acra3RX</strain>
        <tissue evidence="15">Leaf</tissue>
    </source>
</reference>